<dbReference type="STRING" id="1499967.U27_04975"/>
<name>A0A081C097_VECG1</name>
<dbReference type="EMBL" id="DF820466">
    <property type="protein sequence ID" value="GAK58002.1"/>
    <property type="molecule type" value="Genomic_DNA"/>
</dbReference>
<accession>A0A081C097</accession>
<dbReference type="Proteomes" id="UP000030661">
    <property type="component" value="Unassembled WGS sequence"/>
</dbReference>
<dbReference type="HOGENOM" id="CLU_089568_1_2_0"/>
<dbReference type="Gene3D" id="3.90.1170.40">
    <property type="entry name" value="Molybdopterin biosynthesis MoaE subunit"/>
    <property type="match status" value="1"/>
</dbReference>
<dbReference type="PANTHER" id="PTHR23404">
    <property type="entry name" value="MOLYBDOPTERIN SYNTHASE RELATED"/>
    <property type="match status" value="1"/>
</dbReference>
<dbReference type="InterPro" id="IPR003448">
    <property type="entry name" value="Mopterin_biosynth_MoaE"/>
</dbReference>
<dbReference type="InterPro" id="IPR036563">
    <property type="entry name" value="MoaE_sf"/>
</dbReference>
<organism evidence="1">
    <name type="scientific">Vecturithrix granuli</name>
    <dbReference type="NCBI Taxonomy" id="1499967"/>
    <lineage>
        <taxon>Bacteria</taxon>
        <taxon>Candidatus Moduliflexota</taxon>
        <taxon>Candidatus Vecturitrichia</taxon>
        <taxon>Candidatus Vecturitrichales</taxon>
        <taxon>Candidatus Vecturitrichaceae</taxon>
        <taxon>Candidatus Vecturithrix</taxon>
    </lineage>
</organism>
<sequence length="136" mass="15324">MIYKITDQPILTEPLIDAMRMESSGAIATFHGIVRKPSRGRDILYLEYTAYEAMALKVLQQIGEEIYANMKVDKVLIVHRTGRLEIGETTILIAIAAPHRKAALEGCSYAIERIKQILPVWKKEVWQGGAEWIEGA</sequence>
<dbReference type="AlphaFoldDB" id="A0A081C097"/>
<dbReference type="SUPFAM" id="SSF54690">
    <property type="entry name" value="Molybdopterin synthase subunit MoaE"/>
    <property type="match status" value="1"/>
</dbReference>
<evidence type="ECO:0000313" key="1">
    <source>
        <dbReference type="EMBL" id="GAK58002.1"/>
    </source>
</evidence>
<dbReference type="Pfam" id="PF02391">
    <property type="entry name" value="MoaE"/>
    <property type="match status" value="1"/>
</dbReference>
<gene>
    <name evidence="1" type="ORF">U27_04975</name>
</gene>
<reference evidence="1" key="1">
    <citation type="journal article" date="2015" name="PeerJ">
        <title>First genomic representation of candidate bacterial phylum KSB3 points to enhanced environmental sensing as a trigger of wastewater bulking.</title>
        <authorList>
            <person name="Sekiguchi Y."/>
            <person name="Ohashi A."/>
            <person name="Parks D.H."/>
            <person name="Yamauchi T."/>
            <person name="Tyson G.W."/>
            <person name="Hugenholtz P."/>
        </authorList>
    </citation>
    <scope>NUCLEOTIDE SEQUENCE [LARGE SCALE GENOMIC DNA]</scope>
</reference>
<keyword evidence="2" id="KW-1185">Reference proteome</keyword>
<dbReference type="GO" id="GO:0006777">
    <property type="term" value="P:Mo-molybdopterin cofactor biosynthetic process"/>
    <property type="evidence" value="ECO:0007669"/>
    <property type="project" value="InterPro"/>
</dbReference>
<evidence type="ECO:0000313" key="2">
    <source>
        <dbReference type="Proteomes" id="UP000030661"/>
    </source>
</evidence>
<proteinExistence type="predicted"/>
<dbReference type="eggNOG" id="COG0314">
    <property type="taxonomic scope" value="Bacteria"/>
</dbReference>
<protein>
    <submittedName>
        <fullName evidence="1">Molybdopterin-converting factor subunit 2, MPT synthase</fullName>
    </submittedName>
</protein>
<dbReference type="CDD" id="cd00756">
    <property type="entry name" value="MoaE"/>
    <property type="match status" value="1"/>
</dbReference>